<proteinExistence type="predicted"/>
<dbReference type="HOGENOM" id="CLU_1408364_0_0_1"/>
<dbReference type="EMBL" id="DS990638">
    <property type="protein sequence ID" value="EGC44175.1"/>
    <property type="molecule type" value="Genomic_DNA"/>
</dbReference>
<dbReference type="Proteomes" id="UP000008142">
    <property type="component" value="Unassembled WGS sequence"/>
</dbReference>
<sequence>MGLLDPGKELKLKHGAFGMPENGVVVKLKIVEGGKGTVVPGRMNFFALGYEGWFIVTVEASRQRELAKVVLYCEIKIENDLTFVAYLYGVDTQAHPLIREMLRELKEFSLPATQPVGRGDTRGQISLWMWPRLCCKTRTCTHRGRAWGAPICTQGDQPETVGASIWTLKIQDQENEDQQAVWDEEHALVCFSA</sequence>
<name>F0UFR8_AJEC8</name>
<evidence type="ECO:0000313" key="2">
    <source>
        <dbReference type="Proteomes" id="UP000008142"/>
    </source>
</evidence>
<gene>
    <name evidence="1" type="ORF">HCEG_03390</name>
</gene>
<reference evidence="2" key="1">
    <citation type="submission" date="2008-07" db="EMBL/GenBank/DDBJ databases">
        <title>Annotation of Ajellomyces capsulatus strain H88.</title>
        <authorList>
            <person name="Champion M."/>
            <person name="Cuomo C."/>
            <person name="Ma L.-J."/>
            <person name="Henn M.R."/>
            <person name="Sil A."/>
            <person name="Goldman B."/>
            <person name="Young S.K."/>
            <person name="Kodira C.D."/>
            <person name="Zeng Q."/>
            <person name="Koehrsen M."/>
            <person name="Alvarado L."/>
            <person name="Berlin A."/>
            <person name="Borenstein D."/>
            <person name="Chen Z."/>
            <person name="Engels R."/>
            <person name="Freedman E."/>
            <person name="Gellesch M."/>
            <person name="Goldberg J."/>
            <person name="Griggs A."/>
            <person name="Gujja S."/>
            <person name="Heiman D."/>
            <person name="Hepburn T."/>
            <person name="Howarth C."/>
            <person name="Jen D."/>
            <person name="Larson L."/>
            <person name="Lewis B."/>
            <person name="Mehta T."/>
            <person name="Park D."/>
            <person name="Pearson M."/>
            <person name="Roberts A."/>
            <person name="Saif S."/>
            <person name="Shea T."/>
            <person name="Shenoy N."/>
            <person name="Sisk P."/>
            <person name="Stolte C."/>
            <person name="Sykes S."/>
            <person name="Walk T."/>
            <person name="White J."/>
            <person name="Yandava C."/>
            <person name="Klein B."/>
            <person name="McEwen J.G."/>
            <person name="Puccia R."/>
            <person name="Goldman G.H."/>
            <person name="Felipe M.S."/>
            <person name="Nino-Vega G."/>
            <person name="San-Blas G."/>
            <person name="Taylor J."/>
            <person name="Mendoza L."/>
            <person name="Galagan J."/>
            <person name="Nusbaum C."/>
            <person name="Birren B."/>
        </authorList>
    </citation>
    <scope>NUCLEOTIDE SEQUENCE [LARGE SCALE GENOMIC DNA]</scope>
    <source>
        <strain evidence="2">H88</strain>
    </source>
</reference>
<organism evidence="2">
    <name type="scientific">Ajellomyces capsulatus (strain H88)</name>
    <name type="common">Darling's disease fungus</name>
    <name type="synonym">Histoplasma capsulatum</name>
    <dbReference type="NCBI Taxonomy" id="544711"/>
    <lineage>
        <taxon>Eukaryota</taxon>
        <taxon>Fungi</taxon>
        <taxon>Dikarya</taxon>
        <taxon>Ascomycota</taxon>
        <taxon>Pezizomycotina</taxon>
        <taxon>Eurotiomycetes</taxon>
        <taxon>Eurotiomycetidae</taxon>
        <taxon>Onygenales</taxon>
        <taxon>Ajellomycetaceae</taxon>
        <taxon>Histoplasma</taxon>
    </lineage>
</organism>
<protein>
    <submittedName>
        <fullName evidence="1">Predicted protein</fullName>
    </submittedName>
</protein>
<evidence type="ECO:0000313" key="1">
    <source>
        <dbReference type="EMBL" id="EGC44175.1"/>
    </source>
</evidence>
<dbReference type="OrthoDB" id="1470350at2759"/>
<dbReference type="AlphaFoldDB" id="F0UFR8"/>
<accession>F0UFR8</accession>